<name>A0A8I0KQG9_9ACTO</name>
<comment type="caution">
    <text evidence="2">The sequence shown here is derived from an EMBL/GenBank/DDBJ whole genome shotgun (WGS) entry which is preliminary data.</text>
</comment>
<reference evidence="2 3" key="1">
    <citation type="submission" date="2020-08" db="EMBL/GenBank/DDBJ databases">
        <title>Winkia gen. nov., sp. nov., isolated from faeces of the Anser albifrons in China.</title>
        <authorList>
            <person name="Liu Q."/>
        </authorList>
    </citation>
    <scope>NUCLEOTIDE SEQUENCE [LARGE SCALE GENOMIC DNA]</scope>
    <source>
        <strain evidence="2 3">C62</strain>
    </source>
</reference>
<dbReference type="Pfam" id="PF02541">
    <property type="entry name" value="Ppx-GppA"/>
    <property type="match status" value="1"/>
</dbReference>
<keyword evidence="3" id="KW-1185">Reference proteome</keyword>
<sequence length="328" mass="35087">MKTVAGIDCGTNSARLLISRVEDGHLGADVAREMRITRLGQGVDRTGVLRADALERTFAALRGYTRQMEEAGVEAVRVVATSATRDAANSDDFARGVREILGVDAEVVSGEEEARLSFRGACTSLGDDVDAPILLVDIGGGSTEFVRGSRDVSAACSMDMGSVRVYERFFASLADESAGSMTPRSPEMARALREATRMIDGLITEAERQVDFGRVRSLVGVAGTVTTITAHALDLDAYDPDAIDGTRLSLAQIQRSCNWLQNADVAQRRELGFMPPGREDVIGAGALIWSRIVDRVAKARQDEGGDIGDVVTAEHDILDGITASVLER</sequence>
<dbReference type="InterPro" id="IPR050273">
    <property type="entry name" value="GppA/Ppx_hydrolase"/>
</dbReference>
<dbReference type="PANTHER" id="PTHR30005">
    <property type="entry name" value="EXOPOLYPHOSPHATASE"/>
    <property type="match status" value="1"/>
</dbReference>
<dbReference type="AlphaFoldDB" id="A0A8I0KQG9"/>
<organism evidence="2 3">
    <name type="scientific">Nanchangia anserum</name>
    <dbReference type="NCBI Taxonomy" id="2692125"/>
    <lineage>
        <taxon>Bacteria</taxon>
        <taxon>Bacillati</taxon>
        <taxon>Actinomycetota</taxon>
        <taxon>Actinomycetes</taxon>
        <taxon>Actinomycetales</taxon>
        <taxon>Actinomycetaceae</taxon>
        <taxon>Nanchangia</taxon>
    </lineage>
</organism>
<gene>
    <name evidence="2" type="ORF">H8R10_07030</name>
</gene>
<evidence type="ECO:0000313" key="3">
    <source>
        <dbReference type="Proteomes" id="UP000627538"/>
    </source>
</evidence>
<feature type="domain" description="Ppx/GppA phosphatase N-terminal" evidence="1">
    <location>
        <begin position="18"/>
        <end position="295"/>
    </location>
</feature>
<protein>
    <submittedName>
        <fullName evidence="2">Exopolyphosphatase</fullName>
    </submittedName>
</protein>
<dbReference type="InterPro" id="IPR003695">
    <property type="entry name" value="Ppx_GppA_N"/>
</dbReference>
<evidence type="ECO:0000313" key="2">
    <source>
        <dbReference type="EMBL" id="MBD3689975.1"/>
    </source>
</evidence>
<evidence type="ECO:0000259" key="1">
    <source>
        <dbReference type="Pfam" id="PF02541"/>
    </source>
</evidence>
<dbReference type="EMBL" id="JACRUO010000002">
    <property type="protein sequence ID" value="MBD3689975.1"/>
    <property type="molecule type" value="Genomic_DNA"/>
</dbReference>
<dbReference type="SUPFAM" id="SSF53067">
    <property type="entry name" value="Actin-like ATPase domain"/>
    <property type="match status" value="2"/>
</dbReference>
<dbReference type="Gene3D" id="3.30.420.150">
    <property type="entry name" value="Exopolyphosphatase. Domain 2"/>
    <property type="match status" value="1"/>
</dbReference>
<dbReference type="PANTHER" id="PTHR30005:SF13">
    <property type="entry name" value="EXOPOLYPHOSPHATASE 2"/>
    <property type="match status" value="1"/>
</dbReference>
<dbReference type="GO" id="GO:0016462">
    <property type="term" value="F:pyrophosphatase activity"/>
    <property type="evidence" value="ECO:0007669"/>
    <property type="project" value="TreeGrafter"/>
</dbReference>
<accession>A0A8I0KQG9</accession>
<dbReference type="Gene3D" id="3.30.420.40">
    <property type="match status" value="1"/>
</dbReference>
<dbReference type="RefSeq" id="WP_191072086.1">
    <property type="nucleotide sequence ID" value="NZ_JACRUO010000002.1"/>
</dbReference>
<dbReference type="Proteomes" id="UP000627538">
    <property type="component" value="Unassembled WGS sequence"/>
</dbReference>
<dbReference type="InterPro" id="IPR043129">
    <property type="entry name" value="ATPase_NBD"/>
</dbReference>
<proteinExistence type="predicted"/>